<evidence type="ECO:0000313" key="3">
    <source>
        <dbReference type="Proteomes" id="UP000007523"/>
    </source>
</evidence>
<dbReference type="AlphaFoldDB" id="H6NLQ3"/>
<gene>
    <name evidence="2" type="ORF">PM3016_4211</name>
</gene>
<dbReference type="Pfam" id="PF06594">
    <property type="entry name" value="HCBP_related"/>
    <property type="match status" value="1"/>
</dbReference>
<dbReference type="KEGG" id="pmq:PM3016_4211"/>
<dbReference type="Proteomes" id="UP000007523">
    <property type="component" value="Chromosome"/>
</dbReference>
<dbReference type="STRING" id="1116391.PM3016_4211"/>
<keyword evidence="3" id="KW-1185">Reference proteome</keyword>
<protein>
    <submittedName>
        <fullName evidence="2">Bacteriocin</fullName>
    </submittedName>
</protein>
<sequence>MVQAKAEQLQLVFGTQGDDMITAAAKERVFAGAGSDLVQVLEGSDGADLHGGTGEDTLRAYTDYRTLSDGNLFIGGTGGDRYEIEVIGDIYGGGHTIREQGSAGETDTLRFFGGASPGDMRVIRDGHSLYMHQGEYGVTVNIEHFFDNAGYRIERFEFEDGTVWTDKEVEQMALAMAGSTGAGGSGQAQAALEDFPSILLASSPMIP</sequence>
<name>H6NLQ3_9BACL</name>
<evidence type="ECO:0000313" key="2">
    <source>
        <dbReference type="EMBL" id="AFC30987.1"/>
    </source>
</evidence>
<evidence type="ECO:0000259" key="1">
    <source>
        <dbReference type="Pfam" id="PF06594"/>
    </source>
</evidence>
<organism evidence="2 3">
    <name type="scientific">Paenibacillus mucilaginosus 3016</name>
    <dbReference type="NCBI Taxonomy" id="1116391"/>
    <lineage>
        <taxon>Bacteria</taxon>
        <taxon>Bacillati</taxon>
        <taxon>Bacillota</taxon>
        <taxon>Bacilli</taxon>
        <taxon>Bacillales</taxon>
        <taxon>Paenibacillaceae</taxon>
        <taxon>Paenibacillus</taxon>
    </lineage>
</organism>
<dbReference type="PRINTS" id="PR00313">
    <property type="entry name" value="CABNDNGRPT"/>
</dbReference>
<reference evidence="2 3" key="1">
    <citation type="journal article" date="2012" name="J. Bacteriol.">
        <title>Complete Genome Sequence of Paenibacillus mucilaginosus 3016, a Bacterium Functional as Microbial Fertilizer.</title>
        <authorList>
            <person name="Ma M."/>
            <person name="Wang Z."/>
            <person name="Li L."/>
            <person name="Jiang X."/>
            <person name="Guan D."/>
            <person name="Cao F."/>
            <person name="Chen H."/>
            <person name="Wang X."/>
            <person name="Shen D."/>
            <person name="Du B."/>
            <person name="Li J."/>
        </authorList>
    </citation>
    <scope>NUCLEOTIDE SEQUENCE [LARGE SCALE GENOMIC DNA]</scope>
    <source>
        <strain evidence="2 3">3016</strain>
    </source>
</reference>
<dbReference type="InterPro" id="IPR010566">
    <property type="entry name" value="Haemolys_ca-bd"/>
</dbReference>
<dbReference type="RefSeq" id="WP_014370810.1">
    <property type="nucleotide sequence ID" value="NC_016935.1"/>
</dbReference>
<feature type="domain" description="Haemolysin-type calcium binding-related" evidence="1">
    <location>
        <begin position="140"/>
        <end position="167"/>
    </location>
</feature>
<accession>H6NLQ3</accession>
<dbReference type="InterPro" id="IPR011049">
    <property type="entry name" value="Serralysin-like_metalloprot_C"/>
</dbReference>
<dbReference type="EMBL" id="CP003235">
    <property type="protein sequence ID" value="AFC30987.1"/>
    <property type="molecule type" value="Genomic_DNA"/>
</dbReference>
<dbReference type="SUPFAM" id="SSF51120">
    <property type="entry name" value="beta-Roll"/>
    <property type="match status" value="1"/>
</dbReference>
<dbReference type="HOGENOM" id="CLU_1325270_0_0_9"/>
<proteinExistence type="predicted"/>